<evidence type="ECO:0000256" key="3">
    <source>
        <dbReference type="ARBA" id="ARBA00023163"/>
    </source>
</evidence>
<dbReference type="PANTHER" id="PTHR30055:SF238">
    <property type="entry name" value="MYCOFACTOCIN BIOSYNTHESIS TRANSCRIPTIONAL REGULATOR MFTR-RELATED"/>
    <property type="match status" value="1"/>
</dbReference>
<dbReference type="EMBL" id="JACHIV010000001">
    <property type="protein sequence ID" value="MBB5069559.1"/>
    <property type="molecule type" value="Genomic_DNA"/>
</dbReference>
<dbReference type="GO" id="GO:0000976">
    <property type="term" value="F:transcription cis-regulatory region binding"/>
    <property type="evidence" value="ECO:0007669"/>
    <property type="project" value="TreeGrafter"/>
</dbReference>
<dbReference type="PROSITE" id="PS01081">
    <property type="entry name" value="HTH_TETR_1"/>
    <property type="match status" value="1"/>
</dbReference>
<evidence type="ECO:0000313" key="6">
    <source>
        <dbReference type="EMBL" id="MBB5069559.1"/>
    </source>
</evidence>
<dbReference type="Gene3D" id="1.10.10.60">
    <property type="entry name" value="Homeodomain-like"/>
    <property type="match status" value="1"/>
</dbReference>
<dbReference type="SUPFAM" id="SSF46689">
    <property type="entry name" value="Homeodomain-like"/>
    <property type="match status" value="1"/>
</dbReference>
<evidence type="ECO:0000256" key="1">
    <source>
        <dbReference type="ARBA" id="ARBA00023015"/>
    </source>
</evidence>
<accession>A0A840NJU7</accession>
<protein>
    <submittedName>
        <fullName evidence="6">AcrR family transcriptional regulator</fullName>
    </submittedName>
</protein>
<dbReference type="PANTHER" id="PTHR30055">
    <property type="entry name" value="HTH-TYPE TRANSCRIPTIONAL REGULATOR RUTR"/>
    <property type="match status" value="1"/>
</dbReference>
<comment type="caution">
    <text evidence="6">The sequence shown here is derived from an EMBL/GenBank/DDBJ whole genome shotgun (WGS) entry which is preliminary data.</text>
</comment>
<dbReference type="InterPro" id="IPR050109">
    <property type="entry name" value="HTH-type_TetR-like_transc_reg"/>
</dbReference>
<dbReference type="GO" id="GO:0003700">
    <property type="term" value="F:DNA-binding transcription factor activity"/>
    <property type="evidence" value="ECO:0007669"/>
    <property type="project" value="TreeGrafter"/>
</dbReference>
<organism evidence="6 7">
    <name type="scientific">Saccharopolyspora gloriosae</name>
    <dbReference type="NCBI Taxonomy" id="455344"/>
    <lineage>
        <taxon>Bacteria</taxon>
        <taxon>Bacillati</taxon>
        <taxon>Actinomycetota</taxon>
        <taxon>Actinomycetes</taxon>
        <taxon>Pseudonocardiales</taxon>
        <taxon>Pseudonocardiaceae</taxon>
        <taxon>Saccharopolyspora</taxon>
    </lineage>
</organism>
<dbReference type="InterPro" id="IPR023772">
    <property type="entry name" value="DNA-bd_HTH_TetR-type_CS"/>
</dbReference>
<dbReference type="PROSITE" id="PS50977">
    <property type="entry name" value="HTH_TETR_2"/>
    <property type="match status" value="1"/>
</dbReference>
<keyword evidence="1" id="KW-0805">Transcription regulation</keyword>
<dbReference type="Pfam" id="PF17754">
    <property type="entry name" value="TetR_C_14"/>
    <property type="match status" value="1"/>
</dbReference>
<sequence>MSVMVMEDGGLRERKKRETRLALSQATIRLALERGFDDVSVDDIAAAANVSARTFRNYFTSKAEAVVAAHVERGHRIVEVLRERPADEPLWDAVTHAVLAQFEPPEGRTASPAEQRYTSALQRLLAEPAIRHEVQRAQLTSQDELVAAIADRTGADTTDLYPQVVAAVTGTGLATAMAHWTRDPTRSLVSLLREVFAQIRTGLPEPR</sequence>
<dbReference type="InterPro" id="IPR041347">
    <property type="entry name" value="MftR_C"/>
</dbReference>
<evidence type="ECO:0000259" key="5">
    <source>
        <dbReference type="PROSITE" id="PS50977"/>
    </source>
</evidence>
<keyword evidence="7" id="KW-1185">Reference proteome</keyword>
<evidence type="ECO:0000256" key="2">
    <source>
        <dbReference type="ARBA" id="ARBA00023125"/>
    </source>
</evidence>
<keyword evidence="2 4" id="KW-0238">DNA-binding</keyword>
<dbReference type="AlphaFoldDB" id="A0A840NJU7"/>
<dbReference type="InterPro" id="IPR009057">
    <property type="entry name" value="Homeodomain-like_sf"/>
</dbReference>
<feature type="domain" description="HTH tetR-type" evidence="5">
    <location>
        <begin position="17"/>
        <end position="77"/>
    </location>
</feature>
<proteinExistence type="predicted"/>
<dbReference type="Pfam" id="PF00440">
    <property type="entry name" value="TetR_N"/>
    <property type="match status" value="1"/>
</dbReference>
<reference evidence="6 7" key="1">
    <citation type="submission" date="2020-08" db="EMBL/GenBank/DDBJ databases">
        <title>Sequencing the genomes of 1000 actinobacteria strains.</title>
        <authorList>
            <person name="Klenk H.-P."/>
        </authorList>
    </citation>
    <scope>NUCLEOTIDE SEQUENCE [LARGE SCALE GENOMIC DNA]</scope>
    <source>
        <strain evidence="6 7">DSM 45582</strain>
    </source>
</reference>
<keyword evidence="3" id="KW-0804">Transcription</keyword>
<dbReference type="Proteomes" id="UP000580474">
    <property type="component" value="Unassembled WGS sequence"/>
</dbReference>
<name>A0A840NJU7_9PSEU</name>
<dbReference type="Gene3D" id="1.10.357.10">
    <property type="entry name" value="Tetracycline Repressor, domain 2"/>
    <property type="match status" value="1"/>
</dbReference>
<dbReference type="InterPro" id="IPR001647">
    <property type="entry name" value="HTH_TetR"/>
</dbReference>
<evidence type="ECO:0000313" key="7">
    <source>
        <dbReference type="Proteomes" id="UP000580474"/>
    </source>
</evidence>
<feature type="DNA-binding region" description="H-T-H motif" evidence="4">
    <location>
        <begin position="40"/>
        <end position="59"/>
    </location>
</feature>
<evidence type="ECO:0000256" key="4">
    <source>
        <dbReference type="PROSITE-ProRule" id="PRU00335"/>
    </source>
</evidence>
<gene>
    <name evidence="6" type="ORF">BJ969_002647</name>
</gene>